<dbReference type="InterPro" id="IPR027417">
    <property type="entry name" value="P-loop_NTPase"/>
</dbReference>
<sequence length="130" mass="14717">MREVAEIHEKKVSDLVLHNTTDVASAHTSQFARITSMSKEMVGFDEVLILIDDVWETIAWDDLKPCFCDAKNGSRIIVTTRLGDVASHAKLVSDPHYLRLFSPEESWMLLKTKVFNKNSCPLILEDAGKR</sequence>
<gene>
    <name evidence="3" type="ORF">HAX54_033320</name>
</gene>
<proteinExistence type="predicted"/>
<dbReference type="Pfam" id="PF00931">
    <property type="entry name" value="NB-ARC"/>
    <property type="match status" value="1"/>
</dbReference>
<dbReference type="PANTHER" id="PTHR36766:SF44">
    <property type="entry name" value="NBS-CODING RESISTANCE GENE ANALOG"/>
    <property type="match status" value="1"/>
</dbReference>
<evidence type="ECO:0000256" key="1">
    <source>
        <dbReference type="ARBA" id="ARBA00022821"/>
    </source>
</evidence>
<dbReference type="EMBL" id="JACEIK010000426">
    <property type="protein sequence ID" value="MCD7456837.1"/>
    <property type="molecule type" value="Genomic_DNA"/>
</dbReference>
<dbReference type="InterPro" id="IPR002182">
    <property type="entry name" value="NB-ARC"/>
</dbReference>
<comment type="caution">
    <text evidence="3">The sequence shown here is derived from an EMBL/GenBank/DDBJ whole genome shotgun (WGS) entry which is preliminary data.</text>
</comment>
<dbReference type="PANTHER" id="PTHR36766">
    <property type="entry name" value="PLANT BROAD-SPECTRUM MILDEW RESISTANCE PROTEIN RPW8"/>
    <property type="match status" value="1"/>
</dbReference>
<evidence type="ECO:0000313" key="3">
    <source>
        <dbReference type="EMBL" id="MCD7456837.1"/>
    </source>
</evidence>
<reference evidence="3 4" key="1">
    <citation type="journal article" date="2021" name="BMC Genomics">
        <title>Datura genome reveals duplications of psychoactive alkaloid biosynthetic genes and high mutation rate following tissue culture.</title>
        <authorList>
            <person name="Rajewski A."/>
            <person name="Carter-House D."/>
            <person name="Stajich J."/>
            <person name="Litt A."/>
        </authorList>
    </citation>
    <scope>NUCLEOTIDE SEQUENCE [LARGE SCALE GENOMIC DNA]</scope>
    <source>
        <strain evidence="3">AR-01</strain>
    </source>
</reference>
<feature type="domain" description="NB-ARC" evidence="2">
    <location>
        <begin position="33"/>
        <end position="119"/>
    </location>
</feature>
<accession>A0ABS8SD79</accession>
<dbReference type="Gene3D" id="3.40.50.300">
    <property type="entry name" value="P-loop containing nucleotide triphosphate hydrolases"/>
    <property type="match status" value="1"/>
</dbReference>
<evidence type="ECO:0000313" key="4">
    <source>
        <dbReference type="Proteomes" id="UP000823775"/>
    </source>
</evidence>
<dbReference type="SUPFAM" id="SSF52540">
    <property type="entry name" value="P-loop containing nucleoside triphosphate hydrolases"/>
    <property type="match status" value="1"/>
</dbReference>
<organism evidence="3 4">
    <name type="scientific">Datura stramonium</name>
    <name type="common">Jimsonweed</name>
    <name type="synonym">Common thornapple</name>
    <dbReference type="NCBI Taxonomy" id="4076"/>
    <lineage>
        <taxon>Eukaryota</taxon>
        <taxon>Viridiplantae</taxon>
        <taxon>Streptophyta</taxon>
        <taxon>Embryophyta</taxon>
        <taxon>Tracheophyta</taxon>
        <taxon>Spermatophyta</taxon>
        <taxon>Magnoliopsida</taxon>
        <taxon>eudicotyledons</taxon>
        <taxon>Gunneridae</taxon>
        <taxon>Pentapetalae</taxon>
        <taxon>asterids</taxon>
        <taxon>lamiids</taxon>
        <taxon>Solanales</taxon>
        <taxon>Solanaceae</taxon>
        <taxon>Solanoideae</taxon>
        <taxon>Datureae</taxon>
        <taxon>Datura</taxon>
    </lineage>
</organism>
<protein>
    <recommendedName>
        <fullName evidence="2">NB-ARC domain-containing protein</fullName>
    </recommendedName>
</protein>
<keyword evidence="4" id="KW-1185">Reference proteome</keyword>
<dbReference type="Proteomes" id="UP000823775">
    <property type="component" value="Unassembled WGS sequence"/>
</dbReference>
<evidence type="ECO:0000259" key="2">
    <source>
        <dbReference type="Pfam" id="PF00931"/>
    </source>
</evidence>
<name>A0ABS8SD79_DATST</name>
<keyword evidence="1" id="KW-0611">Plant defense</keyword>